<dbReference type="InterPro" id="IPR033640">
    <property type="entry name" value="FAR_C"/>
</dbReference>
<dbReference type="SUPFAM" id="SSF51735">
    <property type="entry name" value="NAD(P)-binding Rossmann-fold domains"/>
    <property type="match status" value="1"/>
</dbReference>
<evidence type="ECO:0000313" key="7">
    <source>
        <dbReference type="EMBL" id="UZE95363.1"/>
    </source>
</evidence>
<keyword evidence="3" id="KW-0443">Lipid metabolism</keyword>
<proteinExistence type="inferred from homology"/>
<dbReference type="Proteomes" id="UP001163739">
    <property type="component" value="Chromosome"/>
</dbReference>
<evidence type="ECO:0000313" key="8">
    <source>
        <dbReference type="Proteomes" id="UP001163739"/>
    </source>
</evidence>
<dbReference type="InterPro" id="IPR013120">
    <property type="entry name" value="FAR_NAD-bd"/>
</dbReference>
<evidence type="ECO:0000259" key="5">
    <source>
        <dbReference type="Pfam" id="PF03015"/>
    </source>
</evidence>
<dbReference type="RefSeq" id="WP_265046852.1">
    <property type="nucleotide sequence ID" value="NZ_CP100390.1"/>
</dbReference>
<reference evidence="7" key="1">
    <citation type="submission" date="2022-06" db="EMBL/GenBank/DDBJ databases">
        <title>Alkalimarinus sp. nov., isolated from gut of a Alitta virens.</title>
        <authorList>
            <person name="Yang A.I."/>
            <person name="Shin N.-R."/>
        </authorList>
    </citation>
    <scope>NUCLEOTIDE SEQUENCE</scope>
    <source>
        <strain evidence="7">A2M4</strain>
    </source>
</reference>
<feature type="coiled-coil region" evidence="4">
    <location>
        <begin position="197"/>
        <end position="228"/>
    </location>
</feature>
<evidence type="ECO:0000256" key="3">
    <source>
        <dbReference type="ARBA" id="ARBA00023098"/>
    </source>
</evidence>
<name>A0ABY6MZU1_9ALTE</name>
<dbReference type="InterPro" id="IPR026055">
    <property type="entry name" value="FAR"/>
</dbReference>
<gene>
    <name evidence="7" type="ORF">NKI27_15005</name>
</gene>
<dbReference type="Gene3D" id="3.40.50.720">
    <property type="entry name" value="NAD(P)-binding Rossmann-like Domain"/>
    <property type="match status" value="1"/>
</dbReference>
<evidence type="ECO:0000256" key="4">
    <source>
        <dbReference type="SAM" id="Coils"/>
    </source>
</evidence>
<accession>A0ABY6MZU1</accession>
<keyword evidence="8" id="KW-1185">Reference proteome</keyword>
<keyword evidence="2" id="KW-0444">Lipid biosynthesis</keyword>
<comment type="similarity">
    <text evidence="1">Belongs to the fatty acyl-CoA reductase family.</text>
</comment>
<dbReference type="InterPro" id="IPR036291">
    <property type="entry name" value="NAD(P)-bd_dom_sf"/>
</dbReference>
<dbReference type="Pfam" id="PF03015">
    <property type="entry name" value="Sterile"/>
    <property type="match status" value="1"/>
</dbReference>
<sequence length="510" mass="57310">MMNKRESEIKKQLANKRLLITGCTGFLGKVLLEKIIREVPEVASITLLIRGSRSYPTAEERFKHEIASASIFDALREKDSAALDQILSEKVRCITGEITEENFGLGSVEWNDLSQQVDIIINSAASVNFREPLDQALSINTLSLFNFINFVDAAGNVPLVHVSTCYVNGFNEGQMGEGIVGPTGKQIAKHKDGYYDVESLITEFQQAIEQTKKANNDKTKLAEELTELGARMANLYGWNDVYTFTKWMAEQVLLHHFKGKTLTILRPSIIESTYQEPVGGWIEGVKVADAMIMAYARQKVSFFPGRKDSLMDIIPADFVSNSILYSAAKSFKDPGDSLIYQCCSGAANPITVQKLIDYVIEEGTENYARYDRLFYAKPEKSFNVMNKSMFQAAIGLVVFQANAFYKAKKLLGLKPSSKAIDNLQVVKTLSKIYAFYGDMNVVFNNHKMLNLVEEFGEVDKALFPVDATLIDWKHYIREVHFAGLQKYALEDREVIELRRKKAKELANNAA</sequence>
<feature type="domain" description="Fatty acyl-CoA reductase C-terminal" evidence="5">
    <location>
        <begin position="418"/>
        <end position="490"/>
    </location>
</feature>
<evidence type="ECO:0000256" key="1">
    <source>
        <dbReference type="ARBA" id="ARBA00005928"/>
    </source>
</evidence>
<dbReference type="Pfam" id="PF07993">
    <property type="entry name" value="NAD_binding_4"/>
    <property type="match status" value="1"/>
</dbReference>
<evidence type="ECO:0000256" key="2">
    <source>
        <dbReference type="ARBA" id="ARBA00022516"/>
    </source>
</evidence>
<dbReference type="PANTHER" id="PTHR11011:SF45">
    <property type="entry name" value="FATTY ACYL-COA REDUCTASE CG8306-RELATED"/>
    <property type="match status" value="1"/>
</dbReference>
<protein>
    <submittedName>
        <fullName evidence="7">Fatty acyl-CoA reductase</fullName>
    </submittedName>
</protein>
<dbReference type="EMBL" id="CP100390">
    <property type="protein sequence ID" value="UZE95363.1"/>
    <property type="molecule type" value="Genomic_DNA"/>
</dbReference>
<dbReference type="CDD" id="cd05236">
    <property type="entry name" value="FAR-N_SDR_e"/>
    <property type="match status" value="1"/>
</dbReference>
<dbReference type="PANTHER" id="PTHR11011">
    <property type="entry name" value="MALE STERILITY PROTEIN 2-RELATED"/>
    <property type="match status" value="1"/>
</dbReference>
<keyword evidence="4" id="KW-0175">Coiled coil</keyword>
<evidence type="ECO:0000259" key="6">
    <source>
        <dbReference type="Pfam" id="PF07993"/>
    </source>
</evidence>
<organism evidence="7 8">
    <name type="scientific">Alkalimarinus alittae</name>
    <dbReference type="NCBI Taxonomy" id="2961619"/>
    <lineage>
        <taxon>Bacteria</taxon>
        <taxon>Pseudomonadati</taxon>
        <taxon>Pseudomonadota</taxon>
        <taxon>Gammaproteobacteria</taxon>
        <taxon>Alteromonadales</taxon>
        <taxon>Alteromonadaceae</taxon>
        <taxon>Alkalimarinus</taxon>
    </lineage>
</organism>
<feature type="domain" description="Thioester reductase (TE)" evidence="6">
    <location>
        <begin position="20"/>
        <end position="323"/>
    </location>
</feature>